<keyword evidence="6" id="KW-0131">Cell cycle</keyword>
<evidence type="ECO:0000256" key="5">
    <source>
        <dbReference type="ARBA" id="ARBA00023242"/>
    </source>
</evidence>
<dbReference type="GO" id="GO:0005737">
    <property type="term" value="C:cytoplasm"/>
    <property type="evidence" value="ECO:0007669"/>
    <property type="project" value="TreeGrafter"/>
</dbReference>
<keyword evidence="5" id="KW-0539">Nucleus</keyword>
<evidence type="ECO:0000259" key="7">
    <source>
        <dbReference type="PROSITE" id="PS50815"/>
    </source>
</evidence>
<comment type="caution">
    <text evidence="8">The sequence shown here is derived from an EMBL/GenBank/DDBJ whole genome shotgun (WGS) entry which is preliminary data.</text>
</comment>
<keyword evidence="3" id="KW-0132">Cell division</keyword>
<reference evidence="8 9" key="1">
    <citation type="journal article" date="2018" name="PLoS ONE">
        <title>The draft genome of Kipferlia bialata reveals reductive genome evolution in fornicate parasites.</title>
        <authorList>
            <person name="Tanifuji G."/>
            <person name="Takabayashi S."/>
            <person name="Kume K."/>
            <person name="Takagi M."/>
            <person name="Nakayama T."/>
            <person name="Kamikawa R."/>
            <person name="Inagaki Y."/>
            <person name="Hashimoto T."/>
        </authorList>
    </citation>
    <scope>NUCLEOTIDE SEQUENCE [LARGE SCALE GENOMIC DNA]</scope>
    <source>
        <strain evidence="8">NY0173</strain>
    </source>
</reference>
<dbReference type="InterPro" id="IPR036570">
    <property type="entry name" value="HORMA_dom_sf"/>
</dbReference>
<protein>
    <submittedName>
        <fullName evidence="8">Mitotic spindle checkpoint protein Mad2</fullName>
    </submittedName>
</protein>
<feature type="non-terminal residue" evidence="8">
    <location>
        <position position="82"/>
    </location>
</feature>
<proteinExistence type="inferred from homology"/>
<evidence type="ECO:0000256" key="1">
    <source>
        <dbReference type="ARBA" id="ARBA00004123"/>
    </source>
</evidence>
<accession>A0A9K3DBK4</accession>
<dbReference type="PANTHER" id="PTHR11842">
    <property type="entry name" value="MITOTIC SPINDLE ASSEMBLY CHECKPOINT PROTEIN MAD2"/>
    <property type="match status" value="1"/>
</dbReference>
<sequence length="82" mass="9150">VLERWEFDIAAGEDAETGQSQKTSKAVTGEIQALVRQITASVTFLPMIEEPCTFDILVYTSQDTETPAQWEVSDARENITNQ</sequence>
<keyword evidence="9" id="KW-1185">Reference proteome</keyword>
<dbReference type="PROSITE" id="PS50815">
    <property type="entry name" value="HORMA"/>
    <property type="match status" value="1"/>
</dbReference>
<feature type="non-terminal residue" evidence="8">
    <location>
        <position position="1"/>
    </location>
</feature>
<dbReference type="GO" id="GO:0051301">
    <property type="term" value="P:cell division"/>
    <property type="evidence" value="ECO:0007669"/>
    <property type="project" value="UniProtKB-KW"/>
</dbReference>
<evidence type="ECO:0000313" key="9">
    <source>
        <dbReference type="Proteomes" id="UP000265618"/>
    </source>
</evidence>
<dbReference type="InterPro" id="IPR003511">
    <property type="entry name" value="HORMA_dom"/>
</dbReference>
<dbReference type="InterPro" id="IPR045091">
    <property type="entry name" value="Mad2-like"/>
</dbReference>
<dbReference type="GO" id="GO:0005654">
    <property type="term" value="C:nucleoplasm"/>
    <property type="evidence" value="ECO:0007669"/>
    <property type="project" value="TreeGrafter"/>
</dbReference>
<dbReference type="Gene3D" id="3.30.900.10">
    <property type="entry name" value="HORMA domain"/>
    <property type="match status" value="1"/>
</dbReference>
<dbReference type="EMBL" id="BDIP01008362">
    <property type="protein sequence ID" value="GIQ91807.1"/>
    <property type="molecule type" value="Genomic_DNA"/>
</dbReference>
<dbReference type="GO" id="GO:0007094">
    <property type="term" value="P:mitotic spindle assembly checkpoint signaling"/>
    <property type="evidence" value="ECO:0007669"/>
    <property type="project" value="TreeGrafter"/>
</dbReference>
<dbReference type="Proteomes" id="UP000265618">
    <property type="component" value="Unassembled WGS sequence"/>
</dbReference>
<evidence type="ECO:0000313" key="8">
    <source>
        <dbReference type="EMBL" id="GIQ91807.1"/>
    </source>
</evidence>
<gene>
    <name evidence="8" type="ORF">KIPB_015216</name>
</gene>
<feature type="domain" description="HORMA" evidence="7">
    <location>
        <begin position="1"/>
        <end position="82"/>
    </location>
</feature>
<comment type="similarity">
    <text evidence="2">Belongs to the MAD2 family.</text>
</comment>
<evidence type="ECO:0000256" key="4">
    <source>
        <dbReference type="ARBA" id="ARBA00022776"/>
    </source>
</evidence>
<dbReference type="AlphaFoldDB" id="A0A9K3DBK4"/>
<organism evidence="8 9">
    <name type="scientific">Kipferlia bialata</name>
    <dbReference type="NCBI Taxonomy" id="797122"/>
    <lineage>
        <taxon>Eukaryota</taxon>
        <taxon>Metamonada</taxon>
        <taxon>Carpediemonas-like organisms</taxon>
        <taxon>Kipferlia</taxon>
    </lineage>
</organism>
<comment type="subcellular location">
    <subcellularLocation>
        <location evidence="1">Nucleus</location>
    </subcellularLocation>
</comment>
<dbReference type="PANTHER" id="PTHR11842:SF11">
    <property type="entry name" value="MITOTIC SPINDLE ASSEMBLY CHECKPOINT PROTEIN MAD2A"/>
    <property type="match status" value="1"/>
</dbReference>
<evidence type="ECO:0000256" key="2">
    <source>
        <dbReference type="ARBA" id="ARBA00010348"/>
    </source>
</evidence>
<dbReference type="Pfam" id="PF02301">
    <property type="entry name" value="HORMA"/>
    <property type="match status" value="1"/>
</dbReference>
<dbReference type="OrthoDB" id="1806at2759"/>
<evidence type="ECO:0000256" key="6">
    <source>
        <dbReference type="ARBA" id="ARBA00023306"/>
    </source>
</evidence>
<keyword evidence="4" id="KW-0498">Mitosis</keyword>
<dbReference type="SUPFAM" id="SSF56019">
    <property type="entry name" value="The spindle assembly checkpoint protein mad2"/>
    <property type="match status" value="1"/>
</dbReference>
<dbReference type="GO" id="GO:0000776">
    <property type="term" value="C:kinetochore"/>
    <property type="evidence" value="ECO:0007669"/>
    <property type="project" value="TreeGrafter"/>
</dbReference>
<evidence type="ECO:0000256" key="3">
    <source>
        <dbReference type="ARBA" id="ARBA00022618"/>
    </source>
</evidence>
<name>A0A9K3DBK4_9EUKA</name>